<evidence type="ECO:0000259" key="3">
    <source>
        <dbReference type="Pfam" id="PF19295"/>
    </source>
</evidence>
<evidence type="ECO:0000313" key="5">
    <source>
        <dbReference type="Proteomes" id="UP000297454"/>
    </source>
</evidence>
<organism evidence="4 5">
    <name type="scientific">Helcococcus ovis</name>
    <dbReference type="NCBI Taxonomy" id="72026"/>
    <lineage>
        <taxon>Bacteria</taxon>
        <taxon>Bacillati</taxon>
        <taxon>Bacillota</taxon>
        <taxon>Tissierellia</taxon>
        <taxon>Tissierellales</taxon>
        <taxon>Peptoniphilaceae</taxon>
        <taxon>Helcococcus</taxon>
    </lineage>
</organism>
<evidence type="ECO:0000256" key="1">
    <source>
        <dbReference type="ARBA" id="ARBA00043967"/>
    </source>
</evidence>
<dbReference type="Proteomes" id="UP000297454">
    <property type="component" value="Unassembled WGS sequence"/>
</dbReference>
<feature type="domain" description="SUF system FeS cluster assembly SufBD N-terminal" evidence="3">
    <location>
        <begin position="133"/>
        <end position="202"/>
    </location>
</feature>
<gene>
    <name evidence="4" type="primary">sufB</name>
    <name evidence="4" type="ORF">EQF91_02930</name>
</gene>
<dbReference type="InterPro" id="IPR037284">
    <property type="entry name" value="SUF_FeS_clus_asmbl_SufBD_sf"/>
</dbReference>
<keyword evidence="5" id="KW-1185">Reference proteome</keyword>
<proteinExistence type="inferred from homology"/>
<evidence type="ECO:0000313" key="4">
    <source>
        <dbReference type="EMBL" id="TFF66722.1"/>
    </source>
</evidence>
<comment type="caution">
    <text evidence="4">The sequence shown here is derived from an EMBL/GenBank/DDBJ whole genome shotgun (WGS) entry which is preliminary data.</text>
</comment>
<accession>A0A4R9C2D7</accession>
<dbReference type="InterPro" id="IPR010231">
    <property type="entry name" value="SUF_FeS_clus_asmbl_SufB"/>
</dbReference>
<dbReference type="InterPro" id="IPR055346">
    <property type="entry name" value="Fe-S_cluster_assembly_SufBD"/>
</dbReference>
<dbReference type="InterPro" id="IPR000825">
    <property type="entry name" value="SUF_FeS_clus_asmbl_SufBD_core"/>
</dbReference>
<sequence>MMTKKSKIDDIDRGKFDKKNEFEYSKISEKGLNEDIVKLISAEKNEPDWMLEKRLEGMRLFFEQENPIWGPDLSEVDINEITLYVKPKSGETNVWDNLPDDIKQTFYDLGIPQAEINSLAGVSAQYDSEMVYHNVKNYLTDLGVIYINMEEAVQKYAPLLKKWFGKAVEPDLHKYAALHYAVWSGGSFVYVPKGQYVDIPIQSYFRLNAPGAGQFEHTFIYVDEGSYVHYIEGCSAPKYNVINVHAGAVELFVREGAKLRYSTIENWSRNMYNLNTKRGIVWENAHLEWVSGSFGSRVSMLYPASILIGKNAKSDYTGISFANSGQILDTGAKVVHAAPNTYSTVNSRSISKSGGQAIYRGLVHFNENAKGSKSNVNCESLMIDNKSVSDTIPVMIIENDDVDLGHEAKIGRIDDSKIFYLMSRGLSEEDAKAMLVRGFAEPIAKELPMEYAVEMNNLINLELIGSIG</sequence>
<dbReference type="PANTHER" id="PTHR30508">
    <property type="entry name" value="FES CLUSTER ASSEMBLY PROTEIN SUF"/>
    <property type="match status" value="1"/>
</dbReference>
<dbReference type="AlphaFoldDB" id="A0A4R9C2D7"/>
<feature type="domain" description="SUF system FeS cluster assembly SufBD core" evidence="2">
    <location>
        <begin position="205"/>
        <end position="439"/>
    </location>
</feature>
<comment type="similarity">
    <text evidence="1">Belongs to the iron-sulfur cluster assembly SufBD family.</text>
</comment>
<dbReference type="Pfam" id="PF19295">
    <property type="entry name" value="SufBD_N"/>
    <property type="match status" value="1"/>
</dbReference>
<dbReference type="PANTHER" id="PTHR30508:SF1">
    <property type="entry name" value="UPF0051 PROTEIN ABCI8, CHLOROPLASTIC-RELATED"/>
    <property type="match status" value="1"/>
</dbReference>
<dbReference type="InterPro" id="IPR045595">
    <property type="entry name" value="SufBD_N"/>
</dbReference>
<reference evidence="4 5" key="1">
    <citation type="submission" date="2019-01" db="EMBL/GenBank/DDBJ databases">
        <title>Draft Genome Sequences of Helcococcus ovis Strains Isolated from the Uterus and Vagina of Dairy Cows with Metritis.</title>
        <authorList>
            <person name="Cunha F."/>
            <person name="Jeon S.J."/>
            <person name="Kutzer P."/>
            <person name="Galvao K.N."/>
        </authorList>
    </citation>
    <scope>NUCLEOTIDE SEQUENCE [LARGE SCALE GENOMIC DNA]</scope>
    <source>
        <strain evidence="4 5">KG-37</strain>
    </source>
</reference>
<dbReference type="EMBL" id="SCFR01000007">
    <property type="protein sequence ID" value="TFF66722.1"/>
    <property type="molecule type" value="Genomic_DNA"/>
</dbReference>
<dbReference type="Pfam" id="PF01458">
    <property type="entry name" value="SUFBD_core"/>
    <property type="match status" value="1"/>
</dbReference>
<dbReference type="NCBIfam" id="TIGR01980">
    <property type="entry name" value="sufB"/>
    <property type="match status" value="1"/>
</dbReference>
<name>A0A4R9C2D7_9FIRM</name>
<evidence type="ECO:0000259" key="2">
    <source>
        <dbReference type="Pfam" id="PF01458"/>
    </source>
</evidence>
<protein>
    <submittedName>
        <fullName evidence="4">Fe-S cluster assembly protein SufB</fullName>
    </submittedName>
</protein>
<dbReference type="OrthoDB" id="9803529at2"/>
<dbReference type="SUPFAM" id="SSF101960">
    <property type="entry name" value="Stabilizer of iron transporter SufD"/>
    <property type="match status" value="1"/>
</dbReference>
<dbReference type="GO" id="GO:0016226">
    <property type="term" value="P:iron-sulfur cluster assembly"/>
    <property type="evidence" value="ECO:0007669"/>
    <property type="project" value="InterPro"/>
</dbReference>